<accession>A0A1G1W0K8</accession>
<dbReference type="EMBL" id="MHCN01000017">
    <property type="protein sequence ID" value="OGY21205.1"/>
    <property type="molecule type" value="Genomic_DNA"/>
</dbReference>
<feature type="region of interest" description="Disordered" evidence="1">
    <location>
        <begin position="327"/>
        <end position="347"/>
    </location>
</feature>
<name>A0A1G1W0K8_9BACT</name>
<evidence type="ECO:0000259" key="2">
    <source>
        <dbReference type="Pfam" id="PF07603"/>
    </source>
</evidence>
<comment type="caution">
    <text evidence="3">The sequence shown here is derived from an EMBL/GenBank/DDBJ whole genome shotgun (WGS) entry which is preliminary data.</text>
</comment>
<dbReference type="AlphaFoldDB" id="A0A1G1W0K8"/>
<organism evidence="3 4">
    <name type="scientific">Candidatus Woykebacteria bacterium GWA1_44_8</name>
    <dbReference type="NCBI Taxonomy" id="1802591"/>
    <lineage>
        <taxon>Bacteria</taxon>
        <taxon>Candidatus Woykeibacteriota</taxon>
    </lineage>
</organism>
<gene>
    <name evidence="3" type="ORF">A2113_00545</name>
</gene>
<reference evidence="3 4" key="1">
    <citation type="journal article" date="2016" name="Nat. Commun.">
        <title>Thousands of microbial genomes shed light on interconnected biogeochemical processes in an aquifer system.</title>
        <authorList>
            <person name="Anantharaman K."/>
            <person name="Brown C.T."/>
            <person name="Hug L.A."/>
            <person name="Sharon I."/>
            <person name="Castelle C.J."/>
            <person name="Probst A.J."/>
            <person name="Thomas B.C."/>
            <person name="Singh A."/>
            <person name="Wilkins M.J."/>
            <person name="Karaoz U."/>
            <person name="Brodie E.L."/>
            <person name="Williams K.H."/>
            <person name="Hubbard S.S."/>
            <person name="Banfield J.F."/>
        </authorList>
    </citation>
    <scope>NUCLEOTIDE SEQUENCE [LARGE SCALE GENOMIC DNA]</scope>
</reference>
<evidence type="ECO:0000256" key="1">
    <source>
        <dbReference type="SAM" id="MobiDB-lite"/>
    </source>
</evidence>
<dbReference type="InterPro" id="IPR011460">
    <property type="entry name" value="Lcl_C"/>
</dbReference>
<sequence>MTYPIVHTGVQKYYDAQKEVPTIESGEAFFGQDANYLSNLPSYTDNKDGTITDNVTGLMWEQDMGSKMTLEEAIKKAKSSKLGGYSDWRVPTLKELYSLSNFNGQDGGERAGDTFFIDTNYFKQPIGNAALGEREIDAQTWSSTVYTGKTFFDNETIFGFNFIDGRIKGYPKYDPETKELKKMYFRLVRGNTDYGKNKFVDNNDRTISDLATGLMWQKEDSKNGMDWENALAYCEGLNLGKYDDWRLPNAKELQSIVDYSRSLQATKSAAIDPLFTTSEIDDPRGGVNYPFYWSATTFSQNGQAVYVSFGEALGKMFNQILDVHGAGAQRSDPKSGSEADYPKYHGPQGDIQRVYNYVRCVRTIK</sequence>
<dbReference type="PANTHER" id="PTHR35812">
    <property type="entry name" value="LIPOPROTEIN"/>
    <property type="match status" value="1"/>
</dbReference>
<dbReference type="Proteomes" id="UP000176299">
    <property type="component" value="Unassembled WGS sequence"/>
</dbReference>
<proteinExistence type="predicted"/>
<dbReference type="Pfam" id="PF07603">
    <property type="entry name" value="Lcl_C"/>
    <property type="match status" value="2"/>
</dbReference>
<dbReference type="PANTHER" id="PTHR35812:SF1">
    <property type="entry name" value="LIPOPROTEIN"/>
    <property type="match status" value="1"/>
</dbReference>
<feature type="domain" description="Lcl C-terminal" evidence="2">
    <location>
        <begin position="49"/>
        <end position="189"/>
    </location>
</feature>
<protein>
    <recommendedName>
        <fullName evidence="2">Lcl C-terminal domain-containing protein</fullName>
    </recommendedName>
</protein>
<evidence type="ECO:0000313" key="3">
    <source>
        <dbReference type="EMBL" id="OGY21205.1"/>
    </source>
</evidence>
<feature type="compositionally biased region" description="Basic and acidic residues" evidence="1">
    <location>
        <begin position="331"/>
        <end position="343"/>
    </location>
</feature>
<evidence type="ECO:0000313" key="4">
    <source>
        <dbReference type="Proteomes" id="UP000176299"/>
    </source>
</evidence>
<feature type="domain" description="Lcl C-terminal" evidence="2">
    <location>
        <begin position="206"/>
        <end position="311"/>
    </location>
</feature>
<dbReference type="STRING" id="1802591.A2113_00545"/>